<protein>
    <submittedName>
        <fullName evidence="2">Uncharacterized protein</fullName>
    </submittedName>
</protein>
<name>A0A820KX88_9BILA</name>
<reference evidence="2" key="1">
    <citation type="submission" date="2021-02" db="EMBL/GenBank/DDBJ databases">
        <authorList>
            <person name="Nowell W R."/>
        </authorList>
    </citation>
    <scope>NUCLEOTIDE SEQUENCE</scope>
</reference>
<sequence length="325" mass="36990">MFKLSLDRFSSDLATMYQFINHIIERALVIINHDQFQHHVLNEQCVQVVKSRTRDCNELQQFVHKACTQLKLQWYKYILEIEPHIEEYKFHVALGVVKLIHEVCHCCTSIFCTFTSLINRENKAIKVTPPNIRRKIAMTSLNSNGILKTKTTNKSTKEIGDMGYGGEQILFGGRLFPVLDNSIDNKFKIIRLRLDVHGKSSIASSKYTVDLNFIDTLFDIDKLKMIDDLSQLAIKLNNPLEADRQTKTIYHAGPVRSKRQKLRRADSDSSLLSSSLSSSSSIDSGDLHNIDPNVLHPPYYLPPPGFIPRTPNSTTSEDNDDSTIV</sequence>
<dbReference type="AlphaFoldDB" id="A0A820KX88"/>
<feature type="region of interest" description="Disordered" evidence="1">
    <location>
        <begin position="301"/>
        <end position="325"/>
    </location>
</feature>
<organism evidence="2 3">
    <name type="scientific">Rotaria magnacalcarata</name>
    <dbReference type="NCBI Taxonomy" id="392030"/>
    <lineage>
        <taxon>Eukaryota</taxon>
        <taxon>Metazoa</taxon>
        <taxon>Spiralia</taxon>
        <taxon>Gnathifera</taxon>
        <taxon>Rotifera</taxon>
        <taxon>Eurotatoria</taxon>
        <taxon>Bdelloidea</taxon>
        <taxon>Philodinida</taxon>
        <taxon>Philodinidae</taxon>
        <taxon>Rotaria</taxon>
    </lineage>
</organism>
<proteinExistence type="predicted"/>
<feature type="region of interest" description="Disordered" evidence="1">
    <location>
        <begin position="253"/>
        <end position="284"/>
    </location>
</feature>
<comment type="caution">
    <text evidence="2">The sequence shown here is derived from an EMBL/GenBank/DDBJ whole genome shotgun (WGS) entry which is preliminary data.</text>
</comment>
<feature type="non-terminal residue" evidence="2">
    <location>
        <position position="1"/>
    </location>
</feature>
<feature type="compositionally biased region" description="Low complexity" evidence="1">
    <location>
        <begin position="268"/>
        <end position="284"/>
    </location>
</feature>
<dbReference type="Proteomes" id="UP000663842">
    <property type="component" value="Unassembled WGS sequence"/>
</dbReference>
<dbReference type="EMBL" id="CAJOBF010014929">
    <property type="protein sequence ID" value="CAF4343790.1"/>
    <property type="molecule type" value="Genomic_DNA"/>
</dbReference>
<evidence type="ECO:0000256" key="1">
    <source>
        <dbReference type="SAM" id="MobiDB-lite"/>
    </source>
</evidence>
<gene>
    <name evidence="2" type="ORF">UXM345_LOCUS35657</name>
</gene>
<accession>A0A820KX88</accession>
<evidence type="ECO:0000313" key="2">
    <source>
        <dbReference type="EMBL" id="CAF4343790.1"/>
    </source>
</evidence>
<evidence type="ECO:0000313" key="3">
    <source>
        <dbReference type="Proteomes" id="UP000663842"/>
    </source>
</evidence>